<feature type="domain" description="ATP-grasp" evidence="10">
    <location>
        <begin position="1032"/>
        <end position="1076"/>
    </location>
</feature>
<dbReference type="SUPFAM" id="SSF64167">
    <property type="entry name" value="SurE-like"/>
    <property type="match status" value="1"/>
</dbReference>
<dbReference type="Pfam" id="PF01975">
    <property type="entry name" value="SurE"/>
    <property type="match status" value="1"/>
</dbReference>
<keyword evidence="6 9" id="KW-0472">Membrane</keyword>
<dbReference type="GO" id="GO:0006629">
    <property type="term" value="P:lipid metabolic process"/>
    <property type="evidence" value="ECO:0007669"/>
    <property type="project" value="UniProtKB-KW"/>
</dbReference>
<dbReference type="InterPro" id="IPR002828">
    <property type="entry name" value="SurE-like_Pase/nucleotidase"/>
</dbReference>
<dbReference type="SUPFAM" id="SSF56059">
    <property type="entry name" value="Glutathione synthetase ATP-binding domain-like"/>
    <property type="match status" value="1"/>
</dbReference>
<dbReference type="InterPro" id="IPR027746">
    <property type="entry name" value="TTL"/>
</dbReference>
<feature type="region of interest" description="Disordered" evidence="8">
    <location>
        <begin position="318"/>
        <end position="357"/>
    </location>
</feature>
<dbReference type="Gene3D" id="3.40.1210.10">
    <property type="entry name" value="Survival protein SurE-like phosphatase/nucleotidase"/>
    <property type="match status" value="1"/>
</dbReference>
<keyword evidence="12" id="KW-1185">Reference proteome</keyword>
<dbReference type="InterPro" id="IPR004344">
    <property type="entry name" value="TTL/TTLL_fam"/>
</dbReference>
<dbReference type="GO" id="GO:0140042">
    <property type="term" value="P:lipid droplet formation"/>
    <property type="evidence" value="ECO:0007669"/>
    <property type="project" value="UniProtKB-ARBA"/>
</dbReference>
<dbReference type="InterPro" id="IPR009617">
    <property type="entry name" value="Seipin"/>
</dbReference>
<dbReference type="PANTHER" id="PTHR47551">
    <property type="entry name" value="TUBULIN--TYROSINE LIGASE PBY1-RELATED"/>
    <property type="match status" value="1"/>
</dbReference>
<gene>
    <name evidence="11" type="ORF">Egran_06107</name>
</gene>
<evidence type="ECO:0000256" key="9">
    <source>
        <dbReference type="SAM" id="Phobius"/>
    </source>
</evidence>
<dbReference type="GO" id="GO:0046872">
    <property type="term" value="F:metal ion binding"/>
    <property type="evidence" value="ECO:0007669"/>
    <property type="project" value="InterPro"/>
</dbReference>
<comment type="caution">
    <text evidence="11">The sequence shown here is derived from an EMBL/GenBank/DDBJ whole genome shotgun (WGS) entry which is preliminary data.</text>
</comment>
<accession>A0A232LPN6</accession>
<evidence type="ECO:0000256" key="3">
    <source>
        <dbReference type="ARBA" id="ARBA00022824"/>
    </source>
</evidence>
<dbReference type="GO" id="GO:0005524">
    <property type="term" value="F:ATP binding"/>
    <property type="evidence" value="ECO:0007669"/>
    <property type="project" value="UniProtKB-UniRule"/>
</dbReference>
<reference evidence="11 12" key="1">
    <citation type="journal article" date="2015" name="Environ. Microbiol.">
        <title>Metagenome sequence of Elaphomyces granulatus from sporocarp tissue reveals Ascomycota ectomycorrhizal fingerprints of genome expansion and a Proteobacteria-rich microbiome.</title>
        <authorList>
            <person name="Quandt C.A."/>
            <person name="Kohler A."/>
            <person name="Hesse C.N."/>
            <person name="Sharpton T.J."/>
            <person name="Martin F."/>
            <person name="Spatafora J.W."/>
        </authorList>
    </citation>
    <scope>NUCLEOTIDE SEQUENCE [LARGE SCALE GENOMIC DNA]</scope>
    <source>
        <strain evidence="11 12">OSC145934</strain>
    </source>
</reference>
<evidence type="ECO:0000256" key="5">
    <source>
        <dbReference type="ARBA" id="ARBA00023098"/>
    </source>
</evidence>
<dbReference type="PROSITE" id="PS50975">
    <property type="entry name" value="ATP_GRASP"/>
    <property type="match status" value="1"/>
</dbReference>
<dbReference type="Gene3D" id="3.30.470.20">
    <property type="entry name" value="ATP-grasp fold, B domain"/>
    <property type="match status" value="1"/>
</dbReference>
<dbReference type="GO" id="GO:0005789">
    <property type="term" value="C:endoplasmic reticulum membrane"/>
    <property type="evidence" value="ECO:0007669"/>
    <property type="project" value="UniProtKB-SubCell"/>
</dbReference>
<feature type="compositionally biased region" description="Basic and acidic residues" evidence="8">
    <location>
        <begin position="318"/>
        <end position="340"/>
    </location>
</feature>
<sequence>MGDTMEGSENGASSIARLAALVTAPFRALSSKQAQRAYLNTLLFAGMSIFLLFIAAVVYWMFYFNFIPQLGVERPIHLQFGDADPWGTALLGPELASLQAYDVSVKLQLPRTPSNLDVGNFMLNLALFSRSASSTITSPDTSSDLIAQSRRPAILTYASPMVDTAQRFTRMPLYIVGWQREAETLEVSMMESIEFARGWRNLPGSLRLEIQSGKPMQVYSAVVRFKARFTGLRWIMYNWRIASFLVFTSMFWGVSMISTSIAWLFLPSRLGVVKDKSKGTLKVENGGHGEVKREYEDDLNDYLSSEDLMESQQTFLEDSKVEEEQAMKEEEEPDPVHGEEGNTEVVNDDGPPSEISSPYVHPLVHTLQSTGHMVSVILPHQQRSWIGKAHFLGYPVNTSYYRPGTVYQNDGTTHPLPRGSDDADDGDGDEWVLAEATPAGCVQLGLYHYFEDRGPVDLVISGPNFGRNTTVLFGLSSGTIGAALEAALCGRKAIALSYAYSTYAYNQDVIEEALRLSVQLMQHLFDNWHEEADLYAVNVPLEPGMSKRKVQYTSMLNNRWSSGSFYKAIDPEMLSEDRGLQEQKVRQEGERVGISANVAGNDKSKSKIKHKSFICTPNFGDVYRSVDESGPGSDGWTVKAGMTSVTPLKANFMHAPGFEGEIKLLNDFPVLYFLINYEDEYVQPVLEQAFRSCFNRMHCKLITSLSELPDHKAFVLQYCAYEQLDFDHVLSHPSTSLANSYVIRKALIRKHYLANTVANWISKHPDSILRNHVKPAIDFELDYVDFLDEALMEAYELRESLDKNSDKPTSEKEWWILKPGMSDRGHGIRLFNSETRLQEIFEEWEEVDEPEPDKGDNDCDNGEDGGTLTSIPLLNGKNQQGVVTSQLRHFIAQPYIDPPLLLPSSSGRKFHIRTYVLAVGSLKVYVFKEMLALFAAKPYRSPCEEADEVCDLTRHLTNTCLQEGGSSRNSNEESVKRFWELDDDSDSAPAGLGPGWKDKVFDQISTVTGEVFKAAAQGMLIHFQTLPNVFEVFGVDFLVDSAGTAWLLEINAFPDFAQTGEALKQSVIKPLFRAVMEVAVKRFFGMMILSEAEAEEERENEYLRLVADLDLGRNAS</sequence>
<evidence type="ECO:0000256" key="1">
    <source>
        <dbReference type="ARBA" id="ARBA00004477"/>
    </source>
</evidence>
<evidence type="ECO:0000256" key="4">
    <source>
        <dbReference type="ARBA" id="ARBA00022989"/>
    </source>
</evidence>
<protein>
    <recommendedName>
        <fullName evidence="10">ATP-grasp domain-containing protein</fullName>
    </recommendedName>
</protein>
<evidence type="ECO:0000256" key="8">
    <source>
        <dbReference type="SAM" id="MobiDB-lite"/>
    </source>
</evidence>
<evidence type="ECO:0000259" key="10">
    <source>
        <dbReference type="PROSITE" id="PS50975"/>
    </source>
</evidence>
<evidence type="ECO:0000256" key="6">
    <source>
        <dbReference type="ARBA" id="ARBA00023136"/>
    </source>
</evidence>
<evidence type="ECO:0000256" key="2">
    <source>
        <dbReference type="ARBA" id="ARBA00022692"/>
    </source>
</evidence>
<dbReference type="InterPro" id="IPR011761">
    <property type="entry name" value="ATP-grasp"/>
</dbReference>
<name>A0A232LPN6_9EURO</name>
<dbReference type="PROSITE" id="PS51221">
    <property type="entry name" value="TTL"/>
    <property type="match status" value="1"/>
</dbReference>
<organism evidence="11 12">
    <name type="scientific">Elaphomyces granulatus</name>
    <dbReference type="NCBI Taxonomy" id="519963"/>
    <lineage>
        <taxon>Eukaryota</taxon>
        <taxon>Fungi</taxon>
        <taxon>Dikarya</taxon>
        <taxon>Ascomycota</taxon>
        <taxon>Pezizomycotina</taxon>
        <taxon>Eurotiomycetes</taxon>
        <taxon>Eurotiomycetidae</taxon>
        <taxon>Eurotiales</taxon>
        <taxon>Elaphomycetaceae</taxon>
        <taxon>Elaphomyces</taxon>
    </lineage>
</organism>
<keyword evidence="5" id="KW-0443">Lipid metabolism</keyword>
<dbReference type="InterPro" id="IPR036523">
    <property type="entry name" value="SurE-like_sf"/>
</dbReference>
<dbReference type="Pfam" id="PF03133">
    <property type="entry name" value="TTL"/>
    <property type="match status" value="1"/>
</dbReference>
<dbReference type="AlphaFoldDB" id="A0A232LPN6"/>
<feature type="transmembrane region" description="Helical" evidence="9">
    <location>
        <begin position="241"/>
        <end position="266"/>
    </location>
</feature>
<dbReference type="EMBL" id="NPHW01006091">
    <property type="protein sequence ID" value="OXV06123.1"/>
    <property type="molecule type" value="Genomic_DNA"/>
</dbReference>
<keyword evidence="3" id="KW-0256">Endoplasmic reticulum</keyword>
<dbReference type="PANTHER" id="PTHR47551:SF1">
    <property type="entry name" value="TUBULIN--TYROSINE LIGASE PBY1-RELATED"/>
    <property type="match status" value="1"/>
</dbReference>
<dbReference type="Pfam" id="PF06775">
    <property type="entry name" value="Seipin"/>
    <property type="match status" value="1"/>
</dbReference>
<dbReference type="GO" id="GO:0016787">
    <property type="term" value="F:hydrolase activity"/>
    <property type="evidence" value="ECO:0007669"/>
    <property type="project" value="InterPro"/>
</dbReference>
<feature type="transmembrane region" description="Helical" evidence="9">
    <location>
        <begin position="42"/>
        <end position="64"/>
    </location>
</feature>
<feature type="region of interest" description="Disordered" evidence="8">
    <location>
        <begin position="845"/>
        <end position="873"/>
    </location>
</feature>
<evidence type="ECO:0000313" key="11">
    <source>
        <dbReference type="EMBL" id="OXV06123.1"/>
    </source>
</evidence>
<keyword evidence="7" id="KW-0547">Nucleotide-binding</keyword>
<comment type="subcellular location">
    <subcellularLocation>
        <location evidence="1">Endoplasmic reticulum membrane</location>
        <topology evidence="1">Multi-pass membrane protein</topology>
    </subcellularLocation>
</comment>
<dbReference type="NCBIfam" id="TIGR00087">
    <property type="entry name" value="surE"/>
    <property type="match status" value="1"/>
</dbReference>
<evidence type="ECO:0000313" key="12">
    <source>
        <dbReference type="Proteomes" id="UP000243515"/>
    </source>
</evidence>
<dbReference type="Proteomes" id="UP000243515">
    <property type="component" value="Unassembled WGS sequence"/>
</dbReference>
<dbReference type="OrthoDB" id="202825at2759"/>
<evidence type="ECO:0000256" key="7">
    <source>
        <dbReference type="PROSITE-ProRule" id="PRU00409"/>
    </source>
</evidence>
<proteinExistence type="predicted"/>
<keyword evidence="2 9" id="KW-0812">Transmembrane</keyword>
<keyword evidence="7" id="KW-0067">ATP-binding</keyword>
<keyword evidence="4 9" id="KW-1133">Transmembrane helix</keyword>
<dbReference type="GO" id="GO:0000932">
    <property type="term" value="C:P-body"/>
    <property type="evidence" value="ECO:0007669"/>
    <property type="project" value="TreeGrafter"/>
</dbReference>
<dbReference type="CDD" id="cd23995">
    <property type="entry name" value="Seipin_BSCL2_like"/>
    <property type="match status" value="1"/>
</dbReference>